<evidence type="ECO:0008006" key="3">
    <source>
        <dbReference type="Google" id="ProtNLM"/>
    </source>
</evidence>
<evidence type="ECO:0000313" key="1">
    <source>
        <dbReference type="EMBL" id="CAG7827511.1"/>
    </source>
</evidence>
<dbReference type="PANTHER" id="PTHR19303">
    <property type="entry name" value="TRANSPOSON"/>
    <property type="match status" value="1"/>
</dbReference>
<dbReference type="InterPro" id="IPR050863">
    <property type="entry name" value="CenT-Element_Derived"/>
</dbReference>
<dbReference type="EMBL" id="CAJVCH010543846">
    <property type="protein sequence ID" value="CAG7827511.1"/>
    <property type="molecule type" value="Genomic_DNA"/>
</dbReference>
<sequence length="452" mass="52143">MGKSSFIDSKVAVAGCFSSTGKLPNTWDYKWNWIGVKSTVSNVFIYKPRITTVCQQLLRLAQGKYRRIETSREFVSEAEKALAQDMLQQIEAKLNDSDYFEAVNLEFEDDDEMFSHVTSVETEGDEENWEPDEKKCKPNQIRSDQRLDCELQNFTPAFMLKVTEYADKYGNTAALRKWASLKDKNYLCRFRNYIHSGGTYWQKMNQVNKYVITKFIEARVQFLPVQEYDIRRWGLQKARELKVDFKASTSWVLAWKERFRVVARKITKYITAKNLENAEEIEVDAAVFVHAVRNLISEEEIQPANVYNADQSGFEYEFASKRTLCLKGTRQPYLSVLHANAVSHSYTIMVGMTMDGKLMPEVFICCQEKNGTFGPRVRNSLKVPTNVQLVASKSGKLDKTLMNNWINNCLQPVLSPNSLLLLDSWSGHKDDNLYKGIIHFYANDDHNHLSPI</sequence>
<evidence type="ECO:0000313" key="2">
    <source>
        <dbReference type="Proteomes" id="UP000708208"/>
    </source>
</evidence>
<comment type="caution">
    <text evidence="1">The sequence shown here is derived from an EMBL/GenBank/DDBJ whole genome shotgun (WGS) entry which is preliminary data.</text>
</comment>
<proteinExistence type="predicted"/>
<dbReference type="GO" id="GO:0005634">
    <property type="term" value="C:nucleus"/>
    <property type="evidence" value="ECO:0007669"/>
    <property type="project" value="TreeGrafter"/>
</dbReference>
<gene>
    <name evidence="1" type="ORF">AFUS01_LOCUS37497</name>
</gene>
<dbReference type="Proteomes" id="UP000708208">
    <property type="component" value="Unassembled WGS sequence"/>
</dbReference>
<accession>A0A8J2L7H5</accession>
<protein>
    <recommendedName>
        <fullName evidence="3">HTH CENPB-type domain-containing protein</fullName>
    </recommendedName>
</protein>
<name>A0A8J2L7H5_9HEXA</name>
<dbReference type="OrthoDB" id="10051656at2759"/>
<dbReference type="GO" id="GO:0003677">
    <property type="term" value="F:DNA binding"/>
    <property type="evidence" value="ECO:0007669"/>
    <property type="project" value="TreeGrafter"/>
</dbReference>
<keyword evidence="2" id="KW-1185">Reference proteome</keyword>
<organism evidence="1 2">
    <name type="scientific">Allacma fusca</name>
    <dbReference type="NCBI Taxonomy" id="39272"/>
    <lineage>
        <taxon>Eukaryota</taxon>
        <taxon>Metazoa</taxon>
        <taxon>Ecdysozoa</taxon>
        <taxon>Arthropoda</taxon>
        <taxon>Hexapoda</taxon>
        <taxon>Collembola</taxon>
        <taxon>Symphypleona</taxon>
        <taxon>Sminthuridae</taxon>
        <taxon>Allacma</taxon>
    </lineage>
</organism>
<dbReference type="AlphaFoldDB" id="A0A8J2L7H5"/>
<dbReference type="PANTHER" id="PTHR19303:SF73">
    <property type="entry name" value="PROTEIN PDC2"/>
    <property type="match status" value="1"/>
</dbReference>
<reference evidence="1" key="1">
    <citation type="submission" date="2021-06" db="EMBL/GenBank/DDBJ databases">
        <authorList>
            <person name="Hodson N. C."/>
            <person name="Mongue J. A."/>
            <person name="Jaron S. K."/>
        </authorList>
    </citation>
    <scope>NUCLEOTIDE SEQUENCE</scope>
</reference>